<gene>
    <name evidence="15 20" type="primary">pheT</name>
    <name evidence="20" type="ORF">BHV28_00600</name>
</gene>
<feature type="binding site" evidence="15">
    <location>
        <position position="463"/>
    </location>
    <ligand>
        <name>Mg(2+)</name>
        <dbReference type="ChEBI" id="CHEBI:18420"/>
        <note>shared with alpha subunit</note>
    </ligand>
</feature>
<dbReference type="PANTHER" id="PTHR10947:SF0">
    <property type="entry name" value="PHENYLALANINE--TRNA LIGASE BETA SUBUNIT"/>
    <property type="match status" value="1"/>
</dbReference>
<keyword evidence="5 16" id="KW-0820">tRNA-binding</keyword>
<dbReference type="Gene3D" id="3.30.930.10">
    <property type="entry name" value="Bira Bifunctional Protein, Domain 2"/>
    <property type="match status" value="1"/>
</dbReference>
<accession>A0A1U9JSE8</accession>
<dbReference type="GO" id="GO:0005524">
    <property type="term" value="F:ATP binding"/>
    <property type="evidence" value="ECO:0007669"/>
    <property type="project" value="UniProtKB-UniRule"/>
</dbReference>
<dbReference type="EMBL" id="CP017315">
    <property type="protein sequence ID" value="AQS40786.1"/>
    <property type="molecule type" value="Genomic_DNA"/>
</dbReference>
<comment type="catalytic activity">
    <reaction evidence="14 15">
        <text>tRNA(Phe) + L-phenylalanine + ATP = L-phenylalanyl-tRNA(Phe) + AMP + diphosphate + H(+)</text>
        <dbReference type="Rhea" id="RHEA:19413"/>
        <dbReference type="Rhea" id="RHEA-COMP:9668"/>
        <dbReference type="Rhea" id="RHEA-COMP:9699"/>
        <dbReference type="ChEBI" id="CHEBI:15378"/>
        <dbReference type="ChEBI" id="CHEBI:30616"/>
        <dbReference type="ChEBI" id="CHEBI:33019"/>
        <dbReference type="ChEBI" id="CHEBI:58095"/>
        <dbReference type="ChEBI" id="CHEBI:78442"/>
        <dbReference type="ChEBI" id="CHEBI:78531"/>
        <dbReference type="ChEBI" id="CHEBI:456215"/>
        <dbReference type="EC" id="6.1.1.20"/>
    </reaction>
</comment>
<keyword evidence="7 15" id="KW-0479">Metal-binding</keyword>
<dbReference type="AlphaFoldDB" id="A0A1U9JSE8"/>
<feature type="binding site" evidence="15">
    <location>
        <position position="460"/>
    </location>
    <ligand>
        <name>Mg(2+)</name>
        <dbReference type="ChEBI" id="CHEBI:18420"/>
        <note>shared with alpha subunit</note>
    </ligand>
</feature>
<dbReference type="Gene3D" id="3.30.70.380">
    <property type="entry name" value="Ferrodoxin-fold anticodon-binding domain"/>
    <property type="match status" value="1"/>
</dbReference>
<dbReference type="InterPro" id="IPR009061">
    <property type="entry name" value="DNA-bd_dom_put_sf"/>
</dbReference>
<keyword evidence="4 15" id="KW-0963">Cytoplasm</keyword>
<dbReference type="InterPro" id="IPR005146">
    <property type="entry name" value="B3/B4_tRNA-bd"/>
</dbReference>
<evidence type="ECO:0000256" key="10">
    <source>
        <dbReference type="ARBA" id="ARBA00022842"/>
    </source>
</evidence>
<evidence type="ECO:0000256" key="3">
    <source>
        <dbReference type="ARBA" id="ARBA00011209"/>
    </source>
</evidence>
<dbReference type="SUPFAM" id="SSF55681">
    <property type="entry name" value="Class II aaRS and biotin synthetases"/>
    <property type="match status" value="1"/>
</dbReference>
<dbReference type="SMART" id="SM00873">
    <property type="entry name" value="B3_4"/>
    <property type="match status" value="1"/>
</dbReference>
<dbReference type="GO" id="GO:0004826">
    <property type="term" value="F:phenylalanine-tRNA ligase activity"/>
    <property type="evidence" value="ECO:0007669"/>
    <property type="project" value="UniProtKB-UniRule"/>
</dbReference>
<keyword evidence="12 15" id="KW-0648">Protein biosynthesis</keyword>
<dbReference type="Gene3D" id="3.30.56.10">
    <property type="match status" value="2"/>
</dbReference>
<dbReference type="InterPro" id="IPR045864">
    <property type="entry name" value="aa-tRNA-synth_II/BPL/LPL"/>
</dbReference>
<dbReference type="FunFam" id="2.40.50.140:FF:000045">
    <property type="entry name" value="Phenylalanine--tRNA ligase beta subunit"/>
    <property type="match status" value="1"/>
</dbReference>
<evidence type="ECO:0000256" key="16">
    <source>
        <dbReference type="PROSITE-ProRule" id="PRU00209"/>
    </source>
</evidence>
<dbReference type="InterPro" id="IPR033714">
    <property type="entry name" value="tRNA_bind_bactPheRS"/>
</dbReference>
<sequence length="804" mass="86056">MKFTLSWLKDHLETDATLKQITDTLTAIGLEVEDVDDRSGFNAFVIARVLTAEKHPDADKLQVLGVDTGDGKPLQVVCGAPNARAGLVGVFAPPGAYVPGIDTTLAVGKIRGVESFGMMCSERELLLSSEHNGIIELPEDAPVGTPFAAYAGLNDPVIDVSLTPNRADCAGVHGIARDLAAAGLGTLKTPEIPTTSGSEKPVKQVQLNFSDTTPLCTGFAWRSVSGVRNTTSPKWLQQRLTAVGLRPINALVDITNYLTFDQGRPLHVFDADKIKGNLIVRRAKNGEKLTALDGREYTLIPDMCVITDDTGVISLSGIMGGEATGCDENTRNVLIESALWDAHNIAQTGRTLGIVSDARYRFERGVDPAFMQPGLELATQMVTQFCGGTASRAELTGFTAPVQPAIAFPLSEIKRLTNLDIPEKQVKSILTSLGFQVKGGKNTLTVTVPAWRPDIEGKADLVEEVMRIHGIDKITPQPLPVPANVKGAILTPLQIRTRNAQRALASRGMLEAVTLSFISEKAARLFGGGRPELKIANPIAADLSDMRPSLLPGLIMAAERNAARGFHDLALFEVAATYEGDTPDKQRRVAGGLRRGTAQLDRTGRFWAGNAAAVDVFDAKADALAVLTACGMSADKVQIEAGAPDYYHPGRSGVIKLGPRIILGHFGEFHPDTLEQLDAAAPLCGFEIFLDAIPESKKKSGKTRPPLILSPLQKITRDFAFVVDKSVTAASIIRAASGADKKLVQSVQVFDVFEEASLGADKKSVAIEVTLQPFEHTMTDKELETLSEKVIANVIKSTGGTLRT</sequence>
<evidence type="ECO:0000256" key="6">
    <source>
        <dbReference type="ARBA" id="ARBA00022598"/>
    </source>
</evidence>
<comment type="cofactor">
    <cofactor evidence="15">
        <name>Mg(2+)</name>
        <dbReference type="ChEBI" id="CHEBI:18420"/>
    </cofactor>
    <text evidence="15">Binds 2 magnesium ions per tetramer.</text>
</comment>
<reference evidence="20 21" key="1">
    <citation type="journal article" date="2010" name="Science">
        <title>Genomic comparison of the ants Camponotus floridanus and Harpegnathos saltator.</title>
        <authorList>
            <person name="Bonasio R."/>
            <person name="Zhang G."/>
            <person name="Ye C."/>
            <person name="Mutti N.S."/>
            <person name="Fang X."/>
            <person name="Qin N."/>
            <person name="Donahue G."/>
            <person name="Yang P."/>
            <person name="Li Q."/>
            <person name="Li C."/>
            <person name="Zhang P."/>
            <person name="Huang Z."/>
            <person name="Berger S.L."/>
            <person name="Reinberg D."/>
            <person name="Wang J."/>
            <person name="Liebig J."/>
        </authorList>
    </citation>
    <scope>NUCLEOTIDE SEQUENCE [LARGE SCALE GENOMIC DNA]</scope>
    <source>
        <strain evidence="20 21">Hsal</strain>
    </source>
</reference>
<keyword evidence="10 15" id="KW-0460">Magnesium</keyword>
<dbReference type="Gene3D" id="2.40.50.140">
    <property type="entry name" value="Nucleic acid-binding proteins"/>
    <property type="match status" value="1"/>
</dbReference>
<evidence type="ECO:0000313" key="20">
    <source>
        <dbReference type="EMBL" id="AQS40786.1"/>
    </source>
</evidence>
<feature type="domain" description="B5" evidence="19">
    <location>
        <begin position="401"/>
        <end position="476"/>
    </location>
</feature>
<keyword evidence="6 15" id="KW-0436">Ligase</keyword>
<dbReference type="CDD" id="cd02796">
    <property type="entry name" value="tRNA_bind_bactPheRS"/>
    <property type="match status" value="1"/>
</dbReference>
<keyword evidence="21" id="KW-1185">Reference proteome</keyword>
<evidence type="ECO:0000256" key="7">
    <source>
        <dbReference type="ARBA" id="ARBA00022723"/>
    </source>
</evidence>
<evidence type="ECO:0000313" key="21">
    <source>
        <dbReference type="Proteomes" id="UP000188912"/>
    </source>
</evidence>
<dbReference type="PANTHER" id="PTHR10947">
    <property type="entry name" value="PHENYLALANYL-TRNA SYNTHETASE BETA CHAIN AND LEUCINE-RICH REPEAT-CONTAINING PROTEIN 47"/>
    <property type="match status" value="1"/>
</dbReference>
<evidence type="ECO:0000256" key="14">
    <source>
        <dbReference type="ARBA" id="ARBA00049255"/>
    </source>
</evidence>
<evidence type="ECO:0000256" key="11">
    <source>
        <dbReference type="ARBA" id="ARBA00022884"/>
    </source>
</evidence>
<dbReference type="InterPro" id="IPR036690">
    <property type="entry name" value="Fdx_antiC-bd_sf"/>
</dbReference>
<evidence type="ECO:0000256" key="8">
    <source>
        <dbReference type="ARBA" id="ARBA00022741"/>
    </source>
</evidence>
<evidence type="ECO:0000256" key="1">
    <source>
        <dbReference type="ARBA" id="ARBA00004496"/>
    </source>
</evidence>
<dbReference type="InterPro" id="IPR020825">
    <property type="entry name" value="Phe-tRNA_synthase-like_B3/B4"/>
</dbReference>
<evidence type="ECO:0000256" key="4">
    <source>
        <dbReference type="ARBA" id="ARBA00022490"/>
    </source>
</evidence>
<keyword evidence="13 15" id="KW-0030">Aminoacyl-tRNA synthetase</keyword>
<comment type="subunit">
    <text evidence="3 15">Tetramer of two alpha and two beta subunits.</text>
</comment>
<dbReference type="InterPro" id="IPR045060">
    <property type="entry name" value="Phe-tRNA-ligase_IIc_bsu"/>
</dbReference>
<dbReference type="KEGG" id="thd:BHV28_00600"/>
<dbReference type="Pfam" id="PF01588">
    <property type="entry name" value="tRNA_bind"/>
    <property type="match status" value="1"/>
</dbReference>
<proteinExistence type="inferred from homology"/>
<dbReference type="GO" id="GO:0009328">
    <property type="term" value="C:phenylalanine-tRNA ligase complex"/>
    <property type="evidence" value="ECO:0007669"/>
    <property type="project" value="TreeGrafter"/>
</dbReference>
<dbReference type="InterPro" id="IPR041616">
    <property type="entry name" value="PheRS_beta_core"/>
</dbReference>
<evidence type="ECO:0000256" key="9">
    <source>
        <dbReference type="ARBA" id="ARBA00022840"/>
    </source>
</evidence>
<dbReference type="PROSITE" id="PS50886">
    <property type="entry name" value="TRBD"/>
    <property type="match status" value="1"/>
</dbReference>
<dbReference type="Pfam" id="PF17759">
    <property type="entry name" value="tRNA_synthFbeta"/>
    <property type="match status" value="1"/>
</dbReference>
<keyword evidence="9 15" id="KW-0067">ATP-binding</keyword>
<dbReference type="SMART" id="SM00896">
    <property type="entry name" value="FDX-ACB"/>
    <property type="match status" value="1"/>
</dbReference>
<dbReference type="SUPFAM" id="SSF50249">
    <property type="entry name" value="Nucleic acid-binding proteins"/>
    <property type="match status" value="1"/>
</dbReference>
<dbReference type="SUPFAM" id="SSF56037">
    <property type="entry name" value="PheT/TilS domain"/>
    <property type="match status" value="1"/>
</dbReference>
<name>A0A1U9JSE8_9HYPH</name>
<dbReference type="InterPro" id="IPR004532">
    <property type="entry name" value="Phe-tRNA-ligase_IIc_bsu_bact"/>
</dbReference>
<evidence type="ECO:0000259" key="18">
    <source>
        <dbReference type="PROSITE" id="PS51447"/>
    </source>
</evidence>
<comment type="similarity">
    <text evidence="2 15">Belongs to the phenylalanyl-tRNA synthetase beta subunit family. Type 1 subfamily.</text>
</comment>
<keyword evidence="11 16" id="KW-0694">RNA-binding</keyword>
<dbReference type="GO" id="GO:0000049">
    <property type="term" value="F:tRNA binding"/>
    <property type="evidence" value="ECO:0007669"/>
    <property type="project" value="UniProtKB-UniRule"/>
</dbReference>
<protein>
    <recommendedName>
        <fullName evidence="15">Phenylalanine--tRNA ligase beta subunit</fullName>
        <ecNumber evidence="15">6.1.1.20</ecNumber>
    </recommendedName>
    <alternativeName>
        <fullName evidence="15">Phenylalanyl-tRNA synthetase beta subunit</fullName>
        <shortName evidence="15">PheRS</shortName>
    </alternativeName>
</protein>
<dbReference type="STRING" id="1902579.BHV28_00600"/>
<evidence type="ECO:0000259" key="19">
    <source>
        <dbReference type="PROSITE" id="PS51483"/>
    </source>
</evidence>
<dbReference type="Proteomes" id="UP000188912">
    <property type="component" value="Chromosome"/>
</dbReference>
<dbReference type="SUPFAM" id="SSF46955">
    <property type="entry name" value="Putative DNA-binding domain"/>
    <property type="match status" value="1"/>
</dbReference>
<evidence type="ECO:0000256" key="15">
    <source>
        <dbReference type="HAMAP-Rule" id="MF_00283"/>
    </source>
</evidence>
<dbReference type="GO" id="GO:0006432">
    <property type="term" value="P:phenylalanyl-tRNA aminoacylation"/>
    <property type="evidence" value="ECO:0007669"/>
    <property type="project" value="UniProtKB-UniRule"/>
</dbReference>
<dbReference type="Pfam" id="PF03483">
    <property type="entry name" value="B3_4"/>
    <property type="match status" value="1"/>
</dbReference>
<dbReference type="InterPro" id="IPR005121">
    <property type="entry name" value="Fdx_antiC-bd"/>
</dbReference>
<evidence type="ECO:0000256" key="12">
    <source>
        <dbReference type="ARBA" id="ARBA00022917"/>
    </source>
</evidence>
<organism evidence="20 21">
    <name type="scientific">Candidatus Tokpelaia hoelldobleri</name>
    <dbReference type="NCBI Taxonomy" id="1902579"/>
    <lineage>
        <taxon>Bacteria</taxon>
        <taxon>Pseudomonadati</taxon>
        <taxon>Pseudomonadota</taxon>
        <taxon>Alphaproteobacteria</taxon>
        <taxon>Hyphomicrobiales</taxon>
        <taxon>Candidatus Tokpelaia</taxon>
    </lineage>
</organism>
<dbReference type="InterPro" id="IPR012340">
    <property type="entry name" value="NA-bd_OB-fold"/>
</dbReference>
<dbReference type="InterPro" id="IPR005147">
    <property type="entry name" value="tRNA_synthase_B5-dom"/>
</dbReference>
<feature type="binding site" evidence="15">
    <location>
        <position position="454"/>
    </location>
    <ligand>
        <name>Mg(2+)</name>
        <dbReference type="ChEBI" id="CHEBI:18420"/>
        <note>shared with alpha subunit</note>
    </ligand>
</feature>
<dbReference type="SUPFAM" id="SSF54991">
    <property type="entry name" value="Anticodon-binding domain of PheRS"/>
    <property type="match status" value="1"/>
</dbReference>
<evidence type="ECO:0000256" key="2">
    <source>
        <dbReference type="ARBA" id="ARBA00008653"/>
    </source>
</evidence>
<evidence type="ECO:0000259" key="17">
    <source>
        <dbReference type="PROSITE" id="PS50886"/>
    </source>
</evidence>
<dbReference type="SMART" id="SM00874">
    <property type="entry name" value="B5"/>
    <property type="match status" value="1"/>
</dbReference>
<dbReference type="NCBIfam" id="TIGR00472">
    <property type="entry name" value="pheT_bact"/>
    <property type="match status" value="1"/>
</dbReference>
<evidence type="ECO:0000256" key="13">
    <source>
        <dbReference type="ARBA" id="ARBA00023146"/>
    </source>
</evidence>
<reference evidence="20 21" key="2">
    <citation type="journal article" date="2016" name="Sci. Rep.">
        <title>The genome of Rhizobiales bacteria in predatory ants reveals urease gene functions but no genes for nitrogen fixation.</title>
        <authorList>
            <person name="Neuvonen M.M."/>
            <person name="Tamarit D."/>
            <person name="Naslund K."/>
            <person name="Liebig J."/>
            <person name="Feldhaar H."/>
            <person name="Moran N.A."/>
            <person name="Guy L."/>
            <person name="Andersson S.G."/>
        </authorList>
    </citation>
    <scope>NUCLEOTIDE SEQUENCE [LARGE SCALE GENOMIC DNA]</scope>
    <source>
        <strain evidence="20 21">Hsal</strain>
    </source>
</reference>
<dbReference type="HAMAP" id="MF_00283">
    <property type="entry name" value="Phe_tRNA_synth_beta1"/>
    <property type="match status" value="1"/>
</dbReference>
<dbReference type="InterPro" id="IPR002547">
    <property type="entry name" value="tRNA-bd_dom"/>
</dbReference>
<feature type="domain" description="TRNA-binding" evidence="17">
    <location>
        <begin position="38"/>
        <end position="148"/>
    </location>
</feature>
<dbReference type="Pfam" id="PF03147">
    <property type="entry name" value="FDX-ACB"/>
    <property type="match status" value="1"/>
</dbReference>
<dbReference type="NCBIfam" id="NF045760">
    <property type="entry name" value="YtpR"/>
    <property type="match status" value="1"/>
</dbReference>
<dbReference type="CDD" id="cd00769">
    <property type="entry name" value="PheRS_beta_core"/>
    <property type="match status" value="1"/>
</dbReference>
<evidence type="ECO:0000256" key="5">
    <source>
        <dbReference type="ARBA" id="ARBA00022555"/>
    </source>
</evidence>
<feature type="domain" description="FDX-ACB" evidence="18">
    <location>
        <begin position="710"/>
        <end position="803"/>
    </location>
</feature>
<dbReference type="Pfam" id="PF03484">
    <property type="entry name" value="B5"/>
    <property type="match status" value="1"/>
</dbReference>
<dbReference type="Gene3D" id="3.50.40.10">
    <property type="entry name" value="Phenylalanyl-trna Synthetase, Chain B, domain 3"/>
    <property type="match status" value="1"/>
</dbReference>
<dbReference type="GO" id="GO:0000287">
    <property type="term" value="F:magnesium ion binding"/>
    <property type="evidence" value="ECO:0007669"/>
    <property type="project" value="UniProtKB-UniRule"/>
</dbReference>
<dbReference type="PROSITE" id="PS51483">
    <property type="entry name" value="B5"/>
    <property type="match status" value="1"/>
</dbReference>
<feature type="binding site" evidence="15">
    <location>
        <position position="464"/>
    </location>
    <ligand>
        <name>Mg(2+)</name>
        <dbReference type="ChEBI" id="CHEBI:18420"/>
        <note>shared with alpha subunit</note>
    </ligand>
</feature>
<keyword evidence="8 15" id="KW-0547">Nucleotide-binding</keyword>
<dbReference type="PROSITE" id="PS51447">
    <property type="entry name" value="FDX_ACB"/>
    <property type="match status" value="1"/>
</dbReference>
<comment type="subcellular location">
    <subcellularLocation>
        <location evidence="1 15">Cytoplasm</location>
    </subcellularLocation>
</comment>
<dbReference type="EC" id="6.1.1.20" evidence="15"/>